<dbReference type="RefSeq" id="WP_338451377.1">
    <property type="nucleotide sequence ID" value="NZ_CP137640.1"/>
</dbReference>
<gene>
    <name evidence="2" type="ORF">R4Z09_05700</name>
</gene>
<feature type="transmembrane region" description="Helical" evidence="1">
    <location>
        <begin position="40"/>
        <end position="59"/>
    </location>
</feature>
<reference evidence="2 3" key="1">
    <citation type="submission" date="2023-10" db="EMBL/GenBank/DDBJ databases">
        <title>Niallia locisalis sp.nov. isolated from a salt pond sample.</title>
        <authorList>
            <person name="Li X.-J."/>
            <person name="Dong L."/>
        </authorList>
    </citation>
    <scope>NUCLEOTIDE SEQUENCE [LARGE SCALE GENOMIC DNA]</scope>
    <source>
        <strain evidence="2 3">DSM 29761</strain>
    </source>
</reference>
<dbReference type="EMBL" id="CP137640">
    <property type="protein sequence ID" value="WVX82475.1"/>
    <property type="molecule type" value="Genomic_DNA"/>
</dbReference>
<name>A0ABZ2CKP2_9BACI</name>
<accession>A0ABZ2CKP2</accession>
<protein>
    <recommendedName>
        <fullName evidence="4">Permease</fullName>
    </recommendedName>
</protein>
<proteinExistence type="predicted"/>
<keyword evidence="1" id="KW-0812">Transmembrane</keyword>
<evidence type="ECO:0000313" key="2">
    <source>
        <dbReference type="EMBL" id="WVX82475.1"/>
    </source>
</evidence>
<keyword evidence="3" id="KW-1185">Reference proteome</keyword>
<evidence type="ECO:0000256" key="1">
    <source>
        <dbReference type="SAM" id="Phobius"/>
    </source>
</evidence>
<organism evidence="2 3">
    <name type="scientific">Niallia oryzisoli</name>
    <dbReference type="NCBI Taxonomy" id="1737571"/>
    <lineage>
        <taxon>Bacteria</taxon>
        <taxon>Bacillati</taxon>
        <taxon>Bacillota</taxon>
        <taxon>Bacilli</taxon>
        <taxon>Bacillales</taxon>
        <taxon>Bacillaceae</taxon>
        <taxon>Niallia</taxon>
    </lineage>
</organism>
<keyword evidence="1" id="KW-1133">Transmembrane helix</keyword>
<keyword evidence="1" id="KW-0472">Membrane</keyword>
<dbReference type="Proteomes" id="UP001357223">
    <property type="component" value="Chromosome"/>
</dbReference>
<sequence>MDGLSRNRYLLCLLASGMLLYYAVPRLSISAGGAEGLFSLFWLALALMVIAGNLTGLLYTPIKKKKQQSAGNKRKRIKARFYQ</sequence>
<evidence type="ECO:0000313" key="3">
    <source>
        <dbReference type="Proteomes" id="UP001357223"/>
    </source>
</evidence>
<evidence type="ECO:0008006" key="4">
    <source>
        <dbReference type="Google" id="ProtNLM"/>
    </source>
</evidence>